<evidence type="ECO:0000256" key="1">
    <source>
        <dbReference type="SAM" id="MobiDB-lite"/>
    </source>
</evidence>
<reference evidence="2" key="1">
    <citation type="submission" date="2020-11" db="EMBL/GenBank/DDBJ databases">
        <authorList>
            <consortium name="DOE Joint Genome Institute"/>
            <person name="Ahrendt S."/>
            <person name="Riley R."/>
            <person name="Andreopoulos W."/>
            <person name="Labutti K."/>
            <person name="Pangilinan J."/>
            <person name="Ruiz-Duenas F.J."/>
            <person name="Barrasa J.M."/>
            <person name="Sanchez-Garcia M."/>
            <person name="Camarero S."/>
            <person name="Miyauchi S."/>
            <person name="Serrano A."/>
            <person name="Linde D."/>
            <person name="Babiker R."/>
            <person name="Drula E."/>
            <person name="Ayuso-Fernandez I."/>
            <person name="Pacheco R."/>
            <person name="Padilla G."/>
            <person name="Ferreira P."/>
            <person name="Barriuso J."/>
            <person name="Kellner H."/>
            <person name="Castanera R."/>
            <person name="Alfaro M."/>
            <person name="Ramirez L."/>
            <person name="Pisabarro A.G."/>
            <person name="Kuo A."/>
            <person name="Tritt A."/>
            <person name="Lipzen A."/>
            <person name="He G."/>
            <person name="Yan M."/>
            <person name="Ng V."/>
            <person name="Cullen D."/>
            <person name="Martin F."/>
            <person name="Rosso M.-N."/>
            <person name="Henrissat B."/>
            <person name="Hibbett D."/>
            <person name="Martinez A.T."/>
            <person name="Grigoriev I.V."/>
        </authorList>
    </citation>
    <scope>NUCLEOTIDE SEQUENCE</scope>
    <source>
        <strain evidence="2">AH 40177</strain>
    </source>
</reference>
<dbReference type="Gene3D" id="3.60.130.30">
    <property type="match status" value="1"/>
</dbReference>
<organism evidence="2 3">
    <name type="scientific">Rhodocollybia butyracea</name>
    <dbReference type="NCBI Taxonomy" id="206335"/>
    <lineage>
        <taxon>Eukaryota</taxon>
        <taxon>Fungi</taxon>
        <taxon>Dikarya</taxon>
        <taxon>Basidiomycota</taxon>
        <taxon>Agaricomycotina</taxon>
        <taxon>Agaricomycetes</taxon>
        <taxon>Agaricomycetidae</taxon>
        <taxon>Agaricales</taxon>
        <taxon>Marasmiineae</taxon>
        <taxon>Omphalotaceae</taxon>
        <taxon>Rhodocollybia</taxon>
    </lineage>
</organism>
<keyword evidence="3" id="KW-1185">Reference proteome</keyword>
<dbReference type="OrthoDB" id="3202607at2759"/>
<proteinExistence type="predicted"/>
<name>A0A9P5PDQ6_9AGAR</name>
<accession>A0A9P5PDQ6</accession>
<dbReference type="Proteomes" id="UP000772434">
    <property type="component" value="Unassembled WGS sequence"/>
</dbReference>
<gene>
    <name evidence="2" type="ORF">BDP27DRAFT_1337259</name>
</gene>
<protein>
    <submittedName>
        <fullName evidence="2">Uncharacterized protein</fullName>
    </submittedName>
</protein>
<feature type="compositionally biased region" description="Basic and acidic residues" evidence="1">
    <location>
        <begin position="104"/>
        <end position="115"/>
    </location>
</feature>
<feature type="region of interest" description="Disordered" evidence="1">
    <location>
        <begin position="56"/>
        <end position="86"/>
    </location>
</feature>
<feature type="region of interest" description="Disordered" evidence="1">
    <location>
        <begin position="103"/>
        <end position="135"/>
    </location>
</feature>
<feature type="compositionally biased region" description="Acidic residues" evidence="1">
    <location>
        <begin position="64"/>
        <end position="73"/>
    </location>
</feature>
<sequence>MKRKRSEPCSTAALEDLGLRVLRSGKEFNPHALAPDVIVQNIDAFAMFSSAHTAQEEALSSLETEGDPADTDEPTPRTPASYLPPSLGEVSFVPLSNLLVAARESSKRQKPDPSRYDGLSAREKKKLKSKESWREKRAQEREEALAASGSVVKAHVQRRLDSATVLIINGLTLPFRQNAWTGQRAAAPSIRILATPDVFKISGLTLVKRDCESQTQVIRTSEGYRPDWADLMEHFDELMEWMYRSLILPDALKHHRRGDCSTIGVGYGFGGGRVRPGVYAHSKRNSVVIKAVLEKLNHSTNCSLQGLLSLFPKLHALYTNLDKNIVDVDNPNIKRSFQNCCYPACHFNLHKAGAVIHCDFWNWLFSMCSIFNGGKFNHKGGGHFIAWSLGLAVEFPPGSSLYIPSAAIPHSNSSVAAHERRHSMAFFLPAGLVRYYHNGFRSDKEFRELANPKQLGAWVDYRKNMWKTGLELLQYG</sequence>
<evidence type="ECO:0000313" key="2">
    <source>
        <dbReference type="EMBL" id="KAF9061988.1"/>
    </source>
</evidence>
<evidence type="ECO:0000313" key="3">
    <source>
        <dbReference type="Proteomes" id="UP000772434"/>
    </source>
</evidence>
<comment type="caution">
    <text evidence="2">The sequence shown here is derived from an EMBL/GenBank/DDBJ whole genome shotgun (WGS) entry which is preliminary data.</text>
</comment>
<dbReference type="AlphaFoldDB" id="A0A9P5PDQ6"/>
<dbReference type="EMBL" id="JADNRY010000185">
    <property type="protein sequence ID" value="KAF9061988.1"/>
    <property type="molecule type" value="Genomic_DNA"/>
</dbReference>